<evidence type="ECO:0000313" key="8">
    <source>
        <dbReference type="Proteomes" id="UP000603453"/>
    </source>
</evidence>
<feature type="repeat" description="WD" evidence="4">
    <location>
        <begin position="357"/>
        <end position="401"/>
    </location>
</feature>
<dbReference type="Pfam" id="PF24807">
    <property type="entry name" value="WD40_CDC20-Fz"/>
    <property type="match status" value="1"/>
</dbReference>
<proteinExistence type="inferred from homology"/>
<keyword evidence="3" id="KW-0677">Repeat</keyword>
<dbReference type="EMBL" id="JAEPRD010000185">
    <property type="protein sequence ID" value="KAG2194881.1"/>
    <property type="molecule type" value="Genomic_DNA"/>
</dbReference>
<dbReference type="SUPFAM" id="SSF50978">
    <property type="entry name" value="WD40 repeat-like"/>
    <property type="match status" value="1"/>
</dbReference>
<dbReference type="InterPro" id="IPR056150">
    <property type="entry name" value="WD40_CDC20-Fz"/>
</dbReference>
<protein>
    <recommendedName>
        <fullName evidence="6">CDC20/Fizzy WD40 domain-containing protein</fullName>
    </recommendedName>
</protein>
<evidence type="ECO:0000256" key="4">
    <source>
        <dbReference type="PROSITE-ProRule" id="PRU00221"/>
    </source>
</evidence>
<feature type="region of interest" description="Disordered" evidence="5">
    <location>
        <begin position="1"/>
        <end position="64"/>
    </location>
</feature>
<dbReference type="OrthoDB" id="10263272at2759"/>
<feature type="domain" description="CDC20/Fizzy WD40" evidence="6">
    <location>
        <begin position="188"/>
        <end position="482"/>
    </location>
</feature>
<sequence length="502" mass="56703">MNKPEKTFSSSKASVLPLDAEEQSLTELDNKKRPKTPPTQSIESYFPPSPYGKKRHQVQGDRTIPTRERNIVRDFQMMVSATRVVQNSLDIPEQTKRLNAYFRTELLNDASAWNDFDKDSANFHGRVYHYTKKAQNTSSLSPEPESFVIPSPKTPRFEILPAISKNGKRILMKPTEIRVIDTRPFKTLDAPDLKDDFYMNLLDWGTNDCLAVGLGTSVFLWNANNSRVYRLCDLVIDKVTSVKWSSVGSLLSVGSNSGKVHLYDTQRLRRVRTWNNHSMRVGAISWKSNILSTGGRDHTIFHQDVRSQNPHFNRMQQHSHEVCGLQWNNEGTMLASGGNDNQLLLWDSHSSSIVHRLNQHTAAVKALSWSPHKRGVLVSGGGTNDKTIKFWNTISGKLTSSYPVGSQVCNLKWSKKTDEIVSTHGLTDELNSSGSQIIIWKPYKLKKVATLSGHDNRVTYMTLSHDGDIVVTGGSDETIKFWDVFSSAKQIEIQKDRKSCVR</sequence>
<comment type="similarity">
    <text evidence="1">Belongs to the WD repeat CDC20/Fizzy family.</text>
</comment>
<dbReference type="PROSITE" id="PS50294">
    <property type="entry name" value="WD_REPEATS_REGION"/>
    <property type="match status" value="2"/>
</dbReference>
<evidence type="ECO:0000256" key="5">
    <source>
        <dbReference type="SAM" id="MobiDB-lite"/>
    </source>
</evidence>
<dbReference type="PANTHER" id="PTHR19918">
    <property type="entry name" value="CELL DIVISION CYCLE 20 CDC20 FIZZY -RELATED"/>
    <property type="match status" value="1"/>
</dbReference>
<reference evidence="7" key="1">
    <citation type="submission" date="2020-12" db="EMBL/GenBank/DDBJ databases">
        <title>Metabolic potential, ecology and presence of endohyphal bacteria is reflected in genomic diversity of Mucoromycotina.</title>
        <authorList>
            <person name="Muszewska A."/>
            <person name="Okrasinska A."/>
            <person name="Steczkiewicz K."/>
            <person name="Drgas O."/>
            <person name="Orlowska M."/>
            <person name="Perlinska-Lenart U."/>
            <person name="Aleksandrzak-Piekarczyk T."/>
            <person name="Szatraj K."/>
            <person name="Zielenkiewicz U."/>
            <person name="Pilsyk S."/>
            <person name="Malc E."/>
            <person name="Mieczkowski P."/>
            <person name="Kruszewska J.S."/>
            <person name="Biernat P."/>
            <person name="Pawlowska J."/>
        </authorList>
    </citation>
    <scope>NUCLEOTIDE SEQUENCE</scope>
    <source>
        <strain evidence="7">WA0000017839</strain>
    </source>
</reference>
<evidence type="ECO:0000256" key="2">
    <source>
        <dbReference type="ARBA" id="ARBA00022574"/>
    </source>
</evidence>
<dbReference type="InterPro" id="IPR019775">
    <property type="entry name" value="WD40_repeat_CS"/>
</dbReference>
<organism evidence="7 8">
    <name type="scientific">Mucor saturninus</name>
    <dbReference type="NCBI Taxonomy" id="64648"/>
    <lineage>
        <taxon>Eukaryota</taxon>
        <taxon>Fungi</taxon>
        <taxon>Fungi incertae sedis</taxon>
        <taxon>Mucoromycota</taxon>
        <taxon>Mucoromycotina</taxon>
        <taxon>Mucoromycetes</taxon>
        <taxon>Mucorales</taxon>
        <taxon>Mucorineae</taxon>
        <taxon>Mucoraceae</taxon>
        <taxon>Mucor</taxon>
    </lineage>
</organism>
<comment type="caution">
    <text evidence="7">The sequence shown here is derived from an EMBL/GenBank/DDBJ whole genome shotgun (WGS) entry which is preliminary data.</text>
</comment>
<dbReference type="CDD" id="cd00200">
    <property type="entry name" value="WD40"/>
    <property type="match status" value="1"/>
</dbReference>
<evidence type="ECO:0000313" key="7">
    <source>
        <dbReference type="EMBL" id="KAG2194881.1"/>
    </source>
</evidence>
<dbReference type="InterPro" id="IPR020472">
    <property type="entry name" value="WD40_PAC1"/>
</dbReference>
<dbReference type="GO" id="GO:1990757">
    <property type="term" value="F:ubiquitin ligase activator activity"/>
    <property type="evidence" value="ECO:0007669"/>
    <property type="project" value="TreeGrafter"/>
</dbReference>
<evidence type="ECO:0000256" key="1">
    <source>
        <dbReference type="ARBA" id="ARBA00006445"/>
    </source>
</evidence>
<feature type="repeat" description="WD" evidence="4">
    <location>
        <begin position="451"/>
        <end position="484"/>
    </location>
</feature>
<dbReference type="GO" id="GO:0005680">
    <property type="term" value="C:anaphase-promoting complex"/>
    <property type="evidence" value="ECO:0007669"/>
    <property type="project" value="TreeGrafter"/>
</dbReference>
<accession>A0A8H7QNN6</accession>
<evidence type="ECO:0000259" key="6">
    <source>
        <dbReference type="Pfam" id="PF24807"/>
    </source>
</evidence>
<dbReference type="PROSITE" id="PS50082">
    <property type="entry name" value="WD_REPEATS_2"/>
    <property type="match status" value="3"/>
</dbReference>
<dbReference type="GO" id="GO:1905786">
    <property type="term" value="P:positive regulation of anaphase-promoting complex-dependent catabolic process"/>
    <property type="evidence" value="ECO:0007669"/>
    <property type="project" value="TreeGrafter"/>
</dbReference>
<feature type="repeat" description="WD" evidence="4">
    <location>
        <begin position="315"/>
        <end position="356"/>
    </location>
</feature>
<keyword evidence="2 4" id="KW-0853">WD repeat</keyword>
<dbReference type="SMART" id="SM00320">
    <property type="entry name" value="WD40"/>
    <property type="match status" value="5"/>
</dbReference>
<dbReference type="GO" id="GO:0010997">
    <property type="term" value="F:anaphase-promoting complex binding"/>
    <property type="evidence" value="ECO:0007669"/>
    <property type="project" value="InterPro"/>
</dbReference>
<dbReference type="InterPro" id="IPR015943">
    <property type="entry name" value="WD40/YVTN_repeat-like_dom_sf"/>
</dbReference>
<evidence type="ECO:0000256" key="3">
    <source>
        <dbReference type="ARBA" id="ARBA00022737"/>
    </source>
</evidence>
<name>A0A8H7QNN6_9FUNG</name>
<dbReference type="PROSITE" id="PS00678">
    <property type="entry name" value="WD_REPEATS_1"/>
    <property type="match status" value="1"/>
</dbReference>
<dbReference type="InterPro" id="IPR036322">
    <property type="entry name" value="WD40_repeat_dom_sf"/>
</dbReference>
<keyword evidence="8" id="KW-1185">Reference proteome</keyword>
<gene>
    <name evidence="7" type="ORF">INT47_002675</name>
</gene>
<dbReference type="PRINTS" id="PR00320">
    <property type="entry name" value="GPROTEINBRPT"/>
</dbReference>
<dbReference type="GO" id="GO:0031145">
    <property type="term" value="P:anaphase-promoting complex-dependent catabolic process"/>
    <property type="evidence" value="ECO:0007669"/>
    <property type="project" value="TreeGrafter"/>
</dbReference>
<dbReference type="Gene3D" id="2.130.10.10">
    <property type="entry name" value="YVTN repeat-like/Quinoprotein amine dehydrogenase"/>
    <property type="match status" value="1"/>
</dbReference>
<dbReference type="InterPro" id="IPR001680">
    <property type="entry name" value="WD40_rpt"/>
</dbReference>
<dbReference type="InterPro" id="IPR033010">
    <property type="entry name" value="Cdc20/Fizzy"/>
</dbReference>
<dbReference type="AlphaFoldDB" id="A0A8H7QNN6"/>
<dbReference type="Proteomes" id="UP000603453">
    <property type="component" value="Unassembled WGS sequence"/>
</dbReference>